<dbReference type="OrthoDB" id="7658888at2"/>
<feature type="compositionally biased region" description="Acidic residues" evidence="1">
    <location>
        <begin position="91"/>
        <end position="107"/>
    </location>
</feature>
<dbReference type="Proteomes" id="UP000449846">
    <property type="component" value="Unassembled WGS sequence"/>
</dbReference>
<dbReference type="RefSeq" id="WP_155039695.1">
    <property type="nucleotide sequence ID" value="NZ_JBHGCD010000020.1"/>
</dbReference>
<proteinExistence type="predicted"/>
<reference evidence="2 3" key="1">
    <citation type="submission" date="2019-11" db="EMBL/GenBank/DDBJ databases">
        <authorList>
            <person name="Dong K."/>
        </authorList>
    </citation>
    <scope>NUCLEOTIDE SEQUENCE [LARGE SCALE GENOMIC DNA]</scope>
    <source>
        <strain evidence="2 3">NBRC 112902</strain>
    </source>
</reference>
<feature type="compositionally biased region" description="Pro residues" evidence="1">
    <location>
        <begin position="131"/>
        <end position="143"/>
    </location>
</feature>
<accession>A0A844HL83</accession>
<comment type="caution">
    <text evidence="2">The sequence shown here is derived from an EMBL/GenBank/DDBJ whole genome shotgun (WGS) entry which is preliminary data.</text>
</comment>
<evidence type="ECO:0000313" key="3">
    <source>
        <dbReference type="Proteomes" id="UP000449846"/>
    </source>
</evidence>
<organism evidence="2 3">
    <name type="scientific">Paracoccus litorisediminis</name>
    <dbReference type="NCBI Taxonomy" id="2006130"/>
    <lineage>
        <taxon>Bacteria</taxon>
        <taxon>Pseudomonadati</taxon>
        <taxon>Pseudomonadota</taxon>
        <taxon>Alphaproteobacteria</taxon>
        <taxon>Rhodobacterales</taxon>
        <taxon>Paracoccaceae</taxon>
        <taxon>Paracoccus</taxon>
    </lineage>
</organism>
<sequence length="153" mass="16604">MTSYEYTVIPAPARGEKTKGARTGIERFAAALASALNEMALDGWEYVRAETLPSEERAGLTGRTTVYHNVLVFRRALEGQEEIQPIATEDPIADQPEDDDIPADEAATDPPVRAPFSQPMRAMPRPVQRPTEPPLTAPEPATPSGPRLGPASR</sequence>
<dbReference type="AlphaFoldDB" id="A0A844HL83"/>
<evidence type="ECO:0000313" key="2">
    <source>
        <dbReference type="EMBL" id="MTH59768.1"/>
    </source>
</evidence>
<dbReference type="EMBL" id="WMIG01000004">
    <property type="protein sequence ID" value="MTH59768.1"/>
    <property type="molecule type" value="Genomic_DNA"/>
</dbReference>
<evidence type="ECO:0000256" key="1">
    <source>
        <dbReference type="SAM" id="MobiDB-lite"/>
    </source>
</evidence>
<keyword evidence="3" id="KW-1185">Reference proteome</keyword>
<protein>
    <submittedName>
        <fullName evidence="2">DUF4177 domain-containing protein</fullName>
    </submittedName>
</protein>
<feature type="region of interest" description="Disordered" evidence="1">
    <location>
        <begin position="79"/>
        <end position="153"/>
    </location>
</feature>
<name>A0A844HL83_9RHOB</name>
<gene>
    <name evidence="2" type="ORF">GL300_11165</name>
</gene>